<dbReference type="InterPro" id="IPR012338">
    <property type="entry name" value="Beta-lactam/transpept-like"/>
</dbReference>
<name>A0A2H4R0V4_BRELA</name>
<dbReference type="Gene3D" id="3.40.710.10">
    <property type="entry name" value="DD-peptidase/beta-lactamase superfamily"/>
    <property type="match status" value="1"/>
</dbReference>
<proteinExistence type="predicted"/>
<dbReference type="EMBL" id="KY810814">
    <property type="protein sequence ID" value="ATY37604.1"/>
    <property type="molecule type" value="Genomic_DNA"/>
</dbReference>
<dbReference type="InterPro" id="IPR001119">
    <property type="entry name" value="SLH_dom"/>
</dbReference>
<sequence>MMPIHVLLRIKMFKVLGWTLLIFSLIATPMSYAAETKVKPLGPTNSKEVEKFADQFFNLPQIKDKLSGAAFVVVKDDQVLFKKGYGYADVEKKRPVDPDSTVFRIASISKVFTSTAAMQLVEQNKLDINKDVQAYLKDFNINNKTGKKLTLDHLMAHMTGFDYVDLPSMDNSSPEKYYPLDEFVKQNAPSVVHNPGEVYRYDNYAFVLLGYIVQNITGIPFHQYVENNIFKPLGMNSSSFIMKPEIHANLATPYDSKKKPIPEYGLIPTNAPDGSMLSTASDMAKFMIAHLNGGKFEGKQILQEKTAKTMHQIRHNLHPKIQNGAYGFETFFQNNYNHQVVIGKGGDLPGYHSWMWLLPEKKIGGFVVFNGDGANFREELFKAFMDHYYPKPVEDKVNVKSTKKQLNRFVGVYQDLRSPYWVFRVTVLDDGQLMIKDPLGKHKLLQKDPLLFEDEQGMKAAFKANPNGSIDYFYYHKVDSWAQKRLEPERYSDVDKDHKYAKYIYDVKQLGYLIETADNKFHPEEPITRGEFIAQLIRVLGVPPSKKMTASMDLTGNQYAGDIQSALDFGLVEKPNNQRIEPNKAITREEAAMLIWRVANKKQVPVSSKVALIGQTNPWAVDGVQYVVSKGLYGPEVKPNSRGEIDYKSKQPMLRQEAAALLSLFSQRFISNEQ</sequence>
<dbReference type="SMR" id="A0A2H4R0V4"/>
<evidence type="ECO:0000313" key="2">
    <source>
        <dbReference type="EMBL" id="ATY37604.1"/>
    </source>
</evidence>
<protein>
    <submittedName>
        <fullName evidence="2">BogQ</fullName>
    </submittedName>
</protein>
<dbReference type="SUPFAM" id="SSF56601">
    <property type="entry name" value="beta-lactamase/transpeptidase-like"/>
    <property type="match status" value="1"/>
</dbReference>
<dbReference type="InterPro" id="IPR001466">
    <property type="entry name" value="Beta-lactam-related"/>
</dbReference>
<dbReference type="PANTHER" id="PTHR46825">
    <property type="entry name" value="D-ALANYL-D-ALANINE-CARBOXYPEPTIDASE/ENDOPEPTIDASE AMPH"/>
    <property type="match status" value="1"/>
</dbReference>
<dbReference type="Pfam" id="PF00144">
    <property type="entry name" value="Beta-lactamase"/>
    <property type="match status" value="1"/>
</dbReference>
<dbReference type="PANTHER" id="PTHR46825:SF9">
    <property type="entry name" value="BETA-LACTAMASE-RELATED DOMAIN-CONTAINING PROTEIN"/>
    <property type="match status" value="1"/>
</dbReference>
<reference evidence="2" key="1">
    <citation type="submission" date="2017-03" db="EMBL/GenBank/DDBJ databases">
        <title>The coming broad-spectrum resistance of peptide antibiotics.</title>
        <authorList>
            <person name="Li Y."/>
        </authorList>
    </citation>
    <scope>NUCLEOTIDE SEQUENCE</scope>
    <source>
        <strain evidence="2">DSM 25</strain>
    </source>
</reference>
<evidence type="ECO:0000259" key="1">
    <source>
        <dbReference type="PROSITE" id="PS51272"/>
    </source>
</evidence>
<accession>A0A2H4R0V4</accession>
<dbReference type="Pfam" id="PF00395">
    <property type="entry name" value="SLH"/>
    <property type="match status" value="2"/>
</dbReference>
<organism evidence="2">
    <name type="scientific">Brevibacillus laterosporus</name>
    <name type="common">Bacillus laterosporus</name>
    <dbReference type="NCBI Taxonomy" id="1465"/>
    <lineage>
        <taxon>Bacteria</taxon>
        <taxon>Bacillati</taxon>
        <taxon>Bacillota</taxon>
        <taxon>Bacilli</taxon>
        <taxon>Bacillales</taxon>
        <taxon>Paenibacillaceae</taxon>
        <taxon>Brevibacillus</taxon>
    </lineage>
</organism>
<dbReference type="InterPro" id="IPR050491">
    <property type="entry name" value="AmpC-like"/>
</dbReference>
<dbReference type="RefSeq" id="WP_236847700.1">
    <property type="nucleotide sequence ID" value="NZ_JAPTNI010000006.1"/>
</dbReference>
<dbReference type="PROSITE" id="PS51272">
    <property type="entry name" value="SLH"/>
    <property type="match status" value="1"/>
</dbReference>
<feature type="domain" description="SLH" evidence="1">
    <location>
        <begin position="487"/>
        <end position="550"/>
    </location>
</feature>
<dbReference type="AlphaFoldDB" id="A0A2H4R0V4"/>